<comment type="similarity">
    <text evidence="1">Belongs to the DCC1 family.</text>
</comment>
<sequence length="332" mass="36157">MSSQAGPEISFAISSEQKQFRLMELPAELVTLLNSPQPPTLHFKSSPSGNAALCLPDKTFHLRQVHTSNSVHIIQPEAEERGTSGTIEQPGLVAMAQCGSTLELIGTSPESASSYLKAALPVYAWPAEETSPNYSKLTKRQVFDDVPLSDAEIAQAWEGLCAFESDEGQSCFQPSPRALVHAWATISTTATLEKIKLDQPLSAASMQLILASAEDVPQSLLEAIIQSLLVTVDDKTQLDKGRTVKFVGGILIQDLVETRESDFLRQWQNLLPEPWRTGASIGLISDLCEKSTSTGSVRLLATISDSSSSAPKKAPSNAKRKWHEKFKQVRDK</sequence>
<evidence type="ECO:0008006" key="6">
    <source>
        <dbReference type="Google" id="ProtNLM"/>
    </source>
</evidence>
<feature type="compositionally biased region" description="Low complexity" evidence="3">
    <location>
        <begin position="306"/>
        <end position="316"/>
    </location>
</feature>
<organism evidence="4 5">
    <name type="scientific">Myriangium duriaei CBS 260.36</name>
    <dbReference type="NCBI Taxonomy" id="1168546"/>
    <lineage>
        <taxon>Eukaryota</taxon>
        <taxon>Fungi</taxon>
        <taxon>Dikarya</taxon>
        <taxon>Ascomycota</taxon>
        <taxon>Pezizomycotina</taxon>
        <taxon>Dothideomycetes</taxon>
        <taxon>Dothideomycetidae</taxon>
        <taxon>Myriangiales</taxon>
        <taxon>Myriangiaceae</taxon>
        <taxon>Myriangium</taxon>
    </lineage>
</organism>
<dbReference type="Pfam" id="PF09724">
    <property type="entry name" value="Dcc1"/>
    <property type="match status" value="1"/>
</dbReference>
<dbReference type="InterPro" id="IPR019128">
    <property type="entry name" value="Dcc1"/>
</dbReference>
<dbReference type="PANTHER" id="PTHR13395:SF6">
    <property type="entry name" value="SISTER CHROMATID COHESION PROTEIN DCC1"/>
    <property type="match status" value="1"/>
</dbReference>
<dbReference type="OrthoDB" id="5199543at2759"/>
<gene>
    <name evidence="4" type="ORF">K461DRAFT_226472</name>
</gene>
<dbReference type="GO" id="GO:0034088">
    <property type="term" value="P:maintenance of mitotic sister chromatid cohesion"/>
    <property type="evidence" value="ECO:0007669"/>
    <property type="project" value="TreeGrafter"/>
</dbReference>
<dbReference type="GO" id="GO:0000785">
    <property type="term" value="C:chromatin"/>
    <property type="evidence" value="ECO:0007669"/>
    <property type="project" value="TreeGrafter"/>
</dbReference>
<name>A0A9P4MGT1_9PEZI</name>
<evidence type="ECO:0000256" key="3">
    <source>
        <dbReference type="SAM" id="MobiDB-lite"/>
    </source>
</evidence>
<comment type="caution">
    <text evidence="4">The sequence shown here is derived from an EMBL/GenBank/DDBJ whole genome shotgun (WGS) entry which is preliminary data.</text>
</comment>
<dbReference type="GO" id="GO:0006260">
    <property type="term" value="P:DNA replication"/>
    <property type="evidence" value="ECO:0007669"/>
    <property type="project" value="UniProtKB-KW"/>
</dbReference>
<dbReference type="GO" id="GO:0031390">
    <property type="term" value="C:Ctf18 RFC-like complex"/>
    <property type="evidence" value="ECO:0007669"/>
    <property type="project" value="InterPro"/>
</dbReference>
<dbReference type="AlphaFoldDB" id="A0A9P4MGT1"/>
<keyword evidence="2" id="KW-0235">DNA replication</keyword>
<keyword evidence="5" id="KW-1185">Reference proteome</keyword>
<evidence type="ECO:0000256" key="2">
    <source>
        <dbReference type="ARBA" id="ARBA00022705"/>
    </source>
</evidence>
<dbReference type="EMBL" id="ML996086">
    <property type="protein sequence ID" value="KAF2152502.1"/>
    <property type="molecule type" value="Genomic_DNA"/>
</dbReference>
<reference evidence="4" key="1">
    <citation type="journal article" date="2020" name="Stud. Mycol.">
        <title>101 Dothideomycetes genomes: a test case for predicting lifestyles and emergence of pathogens.</title>
        <authorList>
            <person name="Haridas S."/>
            <person name="Albert R."/>
            <person name="Binder M."/>
            <person name="Bloem J."/>
            <person name="Labutti K."/>
            <person name="Salamov A."/>
            <person name="Andreopoulos B."/>
            <person name="Baker S."/>
            <person name="Barry K."/>
            <person name="Bills G."/>
            <person name="Bluhm B."/>
            <person name="Cannon C."/>
            <person name="Castanera R."/>
            <person name="Culley D."/>
            <person name="Daum C."/>
            <person name="Ezra D."/>
            <person name="Gonzalez J."/>
            <person name="Henrissat B."/>
            <person name="Kuo A."/>
            <person name="Liang C."/>
            <person name="Lipzen A."/>
            <person name="Lutzoni F."/>
            <person name="Magnuson J."/>
            <person name="Mondo S."/>
            <person name="Nolan M."/>
            <person name="Ohm R."/>
            <person name="Pangilinan J."/>
            <person name="Park H.-J."/>
            <person name="Ramirez L."/>
            <person name="Alfaro M."/>
            <person name="Sun H."/>
            <person name="Tritt A."/>
            <person name="Yoshinaga Y."/>
            <person name="Zwiers L.-H."/>
            <person name="Turgeon B."/>
            <person name="Goodwin S."/>
            <person name="Spatafora J."/>
            <person name="Crous P."/>
            <person name="Grigoriev I."/>
        </authorList>
    </citation>
    <scope>NUCLEOTIDE SEQUENCE</scope>
    <source>
        <strain evidence="4">CBS 260.36</strain>
    </source>
</reference>
<proteinExistence type="inferred from homology"/>
<accession>A0A9P4MGT1</accession>
<dbReference type="Proteomes" id="UP000799439">
    <property type="component" value="Unassembled WGS sequence"/>
</dbReference>
<evidence type="ECO:0000256" key="1">
    <source>
        <dbReference type="ARBA" id="ARBA00007017"/>
    </source>
</evidence>
<dbReference type="GO" id="GO:0000775">
    <property type="term" value="C:chromosome, centromeric region"/>
    <property type="evidence" value="ECO:0007669"/>
    <property type="project" value="TreeGrafter"/>
</dbReference>
<evidence type="ECO:0000313" key="4">
    <source>
        <dbReference type="EMBL" id="KAF2152502.1"/>
    </source>
</evidence>
<evidence type="ECO:0000313" key="5">
    <source>
        <dbReference type="Proteomes" id="UP000799439"/>
    </source>
</evidence>
<dbReference type="PANTHER" id="PTHR13395">
    <property type="entry name" value="SISTER CHROMATID COHESION PROTEIN DCC1-RELATED"/>
    <property type="match status" value="1"/>
</dbReference>
<feature type="region of interest" description="Disordered" evidence="3">
    <location>
        <begin position="306"/>
        <end position="332"/>
    </location>
</feature>
<protein>
    <recommendedName>
        <fullName evidence="6">Sister chromatid cohesion protein Dcc1</fullName>
    </recommendedName>
</protein>